<dbReference type="CDD" id="cd02958">
    <property type="entry name" value="UAS"/>
    <property type="match status" value="1"/>
</dbReference>
<dbReference type="CDD" id="cd00170">
    <property type="entry name" value="SEC14"/>
    <property type="match status" value="1"/>
</dbReference>
<dbReference type="EMBL" id="RXIC02000112">
    <property type="protein sequence ID" value="KAB1200922.1"/>
    <property type="molecule type" value="Genomic_DNA"/>
</dbReference>
<dbReference type="OrthoDB" id="1026733at2759"/>
<dbReference type="InterPro" id="IPR036273">
    <property type="entry name" value="CRAL/TRIO_N_dom_sf"/>
</dbReference>
<dbReference type="InterPro" id="IPR001251">
    <property type="entry name" value="CRAL-TRIO_dom"/>
</dbReference>
<evidence type="ECO:0000259" key="2">
    <source>
        <dbReference type="PROSITE" id="PS50033"/>
    </source>
</evidence>
<dbReference type="SUPFAM" id="SSF54236">
    <property type="entry name" value="Ubiquitin-like"/>
    <property type="match status" value="1"/>
</dbReference>
<dbReference type="Gene3D" id="3.10.20.90">
    <property type="entry name" value="Phosphatidylinositol 3-kinase Catalytic Subunit, Chain A, domain 1"/>
    <property type="match status" value="1"/>
</dbReference>
<dbReference type="SMART" id="SM00594">
    <property type="entry name" value="UAS"/>
    <property type="match status" value="1"/>
</dbReference>
<dbReference type="CDD" id="cd01767">
    <property type="entry name" value="UBX"/>
    <property type="match status" value="1"/>
</dbReference>
<name>A0A6A1UKZ9_9ROSI</name>
<dbReference type="Pfam" id="PF21021">
    <property type="entry name" value="FAF1"/>
    <property type="match status" value="1"/>
</dbReference>
<dbReference type="InterPro" id="IPR029071">
    <property type="entry name" value="Ubiquitin-like_domsf"/>
</dbReference>
<dbReference type="Gene3D" id="3.40.30.10">
    <property type="entry name" value="Glutaredoxin"/>
    <property type="match status" value="1"/>
</dbReference>
<dbReference type="InterPro" id="IPR001012">
    <property type="entry name" value="UBX_dom"/>
</dbReference>
<evidence type="ECO:0000259" key="3">
    <source>
        <dbReference type="PROSITE" id="PS50191"/>
    </source>
</evidence>
<dbReference type="AlphaFoldDB" id="A0A6A1UKZ9"/>
<dbReference type="SUPFAM" id="SSF52087">
    <property type="entry name" value="CRAL/TRIO domain"/>
    <property type="match status" value="1"/>
</dbReference>
<keyword evidence="1" id="KW-0833">Ubl conjugation pathway</keyword>
<dbReference type="SUPFAM" id="SSF46938">
    <property type="entry name" value="CRAL/TRIO N-terminal domain"/>
    <property type="match status" value="1"/>
</dbReference>
<gene>
    <name evidence="4" type="ORF">CJ030_MR0G005889</name>
</gene>
<dbReference type="Pfam" id="PF00650">
    <property type="entry name" value="CRAL_TRIO"/>
    <property type="match status" value="1"/>
</dbReference>
<dbReference type="Pfam" id="PF00789">
    <property type="entry name" value="UBX"/>
    <property type="match status" value="1"/>
</dbReference>
<comment type="caution">
    <text evidence="4">The sequence shown here is derived from an EMBL/GenBank/DDBJ whole genome shotgun (WGS) entry which is preliminary data.</text>
</comment>
<dbReference type="SUPFAM" id="SSF52833">
    <property type="entry name" value="Thioredoxin-like"/>
    <property type="match status" value="1"/>
</dbReference>
<dbReference type="PANTHER" id="PTHR47556:SF1">
    <property type="entry name" value="SEC14P-LIKE PHOSPHATIDYLINOSITOL TRANSFER FAMILY PROTEIN"/>
    <property type="match status" value="1"/>
</dbReference>
<dbReference type="InterPro" id="IPR036249">
    <property type="entry name" value="Thioredoxin-like_sf"/>
</dbReference>
<dbReference type="PROSITE" id="PS50033">
    <property type="entry name" value="UBX"/>
    <property type="match status" value="1"/>
</dbReference>
<evidence type="ECO:0000256" key="1">
    <source>
        <dbReference type="ARBA" id="ARBA00022786"/>
    </source>
</evidence>
<evidence type="ECO:0000313" key="5">
    <source>
        <dbReference type="Proteomes" id="UP000516437"/>
    </source>
</evidence>
<feature type="domain" description="UBX" evidence="2">
    <location>
        <begin position="255"/>
        <end position="291"/>
    </location>
</feature>
<dbReference type="Gene3D" id="3.40.525.10">
    <property type="entry name" value="CRAL-TRIO lipid binding domain"/>
    <property type="match status" value="1"/>
</dbReference>
<dbReference type="PROSITE" id="PS50191">
    <property type="entry name" value="CRAL_TRIO"/>
    <property type="match status" value="1"/>
</dbReference>
<protein>
    <submittedName>
        <fullName evidence="4">FAS-associated factor 2-B</fullName>
    </submittedName>
</protein>
<evidence type="ECO:0000313" key="4">
    <source>
        <dbReference type="EMBL" id="KAB1200922.1"/>
    </source>
</evidence>
<keyword evidence="5" id="KW-1185">Reference proteome</keyword>
<organism evidence="4 5">
    <name type="scientific">Morella rubra</name>
    <name type="common">Chinese bayberry</name>
    <dbReference type="NCBI Taxonomy" id="262757"/>
    <lineage>
        <taxon>Eukaryota</taxon>
        <taxon>Viridiplantae</taxon>
        <taxon>Streptophyta</taxon>
        <taxon>Embryophyta</taxon>
        <taxon>Tracheophyta</taxon>
        <taxon>Spermatophyta</taxon>
        <taxon>Magnoliopsida</taxon>
        <taxon>eudicotyledons</taxon>
        <taxon>Gunneridae</taxon>
        <taxon>Pentapetalae</taxon>
        <taxon>rosids</taxon>
        <taxon>fabids</taxon>
        <taxon>Fagales</taxon>
        <taxon>Myricaceae</taxon>
        <taxon>Morella</taxon>
    </lineage>
</organism>
<dbReference type="SMART" id="SM00516">
    <property type="entry name" value="SEC14"/>
    <property type="match status" value="1"/>
</dbReference>
<dbReference type="InterPro" id="IPR049483">
    <property type="entry name" value="FAF1_2-like_UAS"/>
</dbReference>
<reference evidence="4 5" key="1">
    <citation type="journal article" date="2019" name="Plant Biotechnol. J.">
        <title>The red bayberry genome and genetic basis of sex determination.</title>
        <authorList>
            <person name="Jia H.M."/>
            <person name="Jia H.J."/>
            <person name="Cai Q.L."/>
            <person name="Wang Y."/>
            <person name="Zhao H.B."/>
            <person name="Yang W.F."/>
            <person name="Wang G.Y."/>
            <person name="Li Y.H."/>
            <person name="Zhan D.L."/>
            <person name="Shen Y.T."/>
            <person name="Niu Q.F."/>
            <person name="Chang L."/>
            <person name="Qiu J."/>
            <person name="Zhao L."/>
            <person name="Xie H.B."/>
            <person name="Fu W.Y."/>
            <person name="Jin J."/>
            <person name="Li X.W."/>
            <person name="Jiao Y."/>
            <person name="Zhou C.C."/>
            <person name="Tu T."/>
            <person name="Chai C.Y."/>
            <person name="Gao J.L."/>
            <person name="Fan L.J."/>
            <person name="van de Weg E."/>
            <person name="Wang J.Y."/>
            <person name="Gao Z.S."/>
        </authorList>
    </citation>
    <scope>NUCLEOTIDE SEQUENCE [LARGE SCALE GENOMIC DNA]</scope>
    <source>
        <tissue evidence="4">Leaves</tissue>
    </source>
</reference>
<accession>A0A6A1UKZ9</accession>
<dbReference type="PANTHER" id="PTHR47556">
    <property type="entry name" value="SEC14P-LIKE PHOSPHATIDYLINOSITOL TRANSFER FAMILY PROTEIN"/>
    <property type="match status" value="1"/>
</dbReference>
<dbReference type="InterPro" id="IPR006577">
    <property type="entry name" value="UAS"/>
</dbReference>
<sequence>MGGRRNHQPSNFQLQHPEEPVIGAEEWAFLASFEQQYGSYHPFFYACRFMEALKLAENDHKFMFMYLHSPEHPLTPSFCRDTLCSELVVQYLDANFVCWGAVANREEGLQMTATLRPTSFPFSAVIAPAPGESIAVLQQMEGPISPAELVEVLQRTMEEQGLAFGSGRAKLEEKIRADRHLREEQDAAYLASLAMDKEKERLRNLPFGERVQKQVEAPSKANYDKLRNSTKQHGKIKESAITRETQSKEVAYRGKDPQATQILIRFPNGERREQSFASTDKVQSIYRYIDSLGLVGVGNYRCSYNKQILGRDSKKNWFRRPETPPEKCGEERMKMAVMTFVMDCINSLLPIPRFITTMYPSCQFGLSRDENRKQHLLRQASHSQVSSLSPTACDTQALNFHLSMALRLCQTLRHPLVRPSNFSMKATPTRNLSVQNCVLDEKESRQLVLEVKEKLENEYPSLPVGKNGRDDEDMILWFLKDRKFSVEDAAAKLTKAIKWRQEFKVRELSEESVKNIAQSGKAYVHDFLDVDGRPVLIVVASKHIPAEPAEDEKLCVFLIEKALRKLPAGKEEILGIFDLRGFGMDNADLKFITFVFDVFYKYYPKRLGQVLFVEAPFVFQPIWQLARPLLKSYASLVRFCSVETLRKEYFTEGTLPATFRD</sequence>
<dbReference type="InterPro" id="IPR036865">
    <property type="entry name" value="CRAL-TRIO_dom_sf"/>
</dbReference>
<feature type="domain" description="CRAL-TRIO" evidence="3">
    <location>
        <begin position="512"/>
        <end position="661"/>
    </location>
</feature>
<dbReference type="Proteomes" id="UP000516437">
    <property type="component" value="Unassembled WGS sequence"/>
</dbReference>
<proteinExistence type="predicted"/>